<sequence>MTTQSQQQQMAQPHQQRATTNTQGSNPGTQGGATDTHEEFCGGACGAGAGAAVIWRPITVETRR</sequence>
<keyword evidence="3" id="KW-1185">Reference proteome</keyword>
<evidence type="ECO:0000313" key="3">
    <source>
        <dbReference type="Proteomes" id="UP000324927"/>
    </source>
</evidence>
<feature type="region of interest" description="Disordered" evidence="1">
    <location>
        <begin position="1"/>
        <end position="45"/>
    </location>
</feature>
<dbReference type="AlphaFoldDB" id="A0A5A9GQ39"/>
<reference evidence="2 3" key="1">
    <citation type="submission" date="2019-08" db="EMBL/GenBank/DDBJ databases">
        <authorList>
            <person name="Grouzdev D."/>
            <person name="Tikhonova E."/>
            <person name="Kravchenko I."/>
        </authorList>
    </citation>
    <scope>NUCLEOTIDE SEQUENCE [LARGE SCALE GENOMIC DNA]</scope>
    <source>
        <strain evidence="2 3">59b</strain>
    </source>
</reference>
<feature type="compositionally biased region" description="Low complexity" evidence="1">
    <location>
        <begin position="1"/>
        <end position="16"/>
    </location>
</feature>
<proteinExistence type="predicted"/>
<dbReference type="Proteomes" id="UP000324927">
    <property type="component" value="Unassembled WGS sequence"/>
</dbReference>
<comment type="caution">
    <text evidence="2">The sequence shown here is derived from an EMBL/GenBank/DDBJ whole genome shotgun (WGS) entry which is preliminary data.</text>
</comment>
<protein>
    <submittedName>
        <fullName evidence="2">Uncharacterized protein</fullName>
    </submittedName>
</protein>
<evidence type="ECO:0000313" key="2">
    <source>
        <dbReference type="EMBL" id="KAA0595704.1"/>
    </source>
</evidence>
<name>A0A5A9GQ39_AZOLI</name>
<dbReference type="EMBL" id="VTTN01000005">
    <property type="protein sequence ID" value="KAA0595704.1"/>
    <property type="molecule type" value="Genomic_DNA"/>
</dbReference>
<evidence type="ECO:0000256" key="1">
    <source>
        <dbReference type="SAM" id="MobiDB-lite"/>
    </source>
</evidence>
<dbReference type="RefSeq" id="WP_149231889.1">
    <property type="nucleotide sequence ID" value="NZ_JALJXJ010000006.1"/>
</dbReference>
<feature type="compositionally biased region" description="Polar residues" evidence="1">
    <location>
        <begin position="17"/>
        <end position="28"/>
    </location>
</feature>
<organism evidence="2 3">
    <name type="scientific">Azospirillum lipoferum</name>
    <dbReference type="NCBI Taxonomy" id="193"/>
    <lineage>
        <taxon>Bacteria</taxon>
        <taxon>Pseudomonadati</taxon>
        <taxon>Pseudomonadota</taxon>
        <taxon>Alphaproteobacteria</taxon>
        <taxon>Rhodospirillales</taxon>
        <taxon>Azospirillaceae</taxon>
        <taxon>Azospirillum</taxon>
    </lineage>
</organism>
<gene>
    <name evidence="2" type="ORF">FZ942_15005</name>
</gene>
<accession>A0A5A9GQ39</accession>